<sequence>MSILWHNSDHMVFDSLWEAEEWGRSISNDMHAGAFDGYTTPNEKVAYVLAFRLASVDQFHVHTDTV</sequence>
<evidence type="ECO:0000313" key="2">
    <source>
        <dbReference type="Proteomes" id="UP001202289"/>
    </source>
</evidence>
<gene>
    <name evidence="1" type="ORF">M3215_00640</name>
</gene>
<keyword evidence="2" id="KW-1185">Reference proteome</keyword>
<accession>A0ACC6A0H3</accession>
<evidence type="ECO:0000313" key="1">
    <source>
        <dbReference type="EMBL" id="MCM3734381.1"/>
    </source>
</evidence>
<protein>
    <submittedName>
        <fullName evidence="1">Uncharacterized protein</fullName>
    </submittedName>
</protein>
<comment type="caution">
    <text evidence="1">The sequence shown here is derived from an EMBL/GenBank/DDBJ whole genome shotgun (WGS) entry which is preliminary data.</text>
</comment>
<name>A0ACC6A0H3_9BACI</name>
<dbReference type="Proteomes" id="UP001202289">
    <property type="component" value="Unassembled WGS sequence"/>
</dbReference>
<dbReference type="EMBL" id="JAMBOP010000001">
    <property type="protein sequence ID" value="MCM3734381.1"/>
    <property type="molecule type" value="Genomic_DNA"/>
</dbReference>
<organism evidence="1 2">
    <name type="scientific">Bacillus cytotoxicus</name>
    <dbReference type="NCBI Taxonomy" id="580165"/>
    <lineage>
        <taxon>Bacteria</taxon>
        <taxon>Bacillati</taxon>
        <taxon>Bacillota</taxon>
        <taxon>Bacilli</taxon>
        <taxon>Bacillales</taxon>
        <taxon>Bacillaceae</taxon>
        <taxon>Bacillus</taxon>
        <taxon>Bacillus cereus group</taxon>
    </lineage>
</organism>
<proteinExistence type="predicted"/>
<reference evidence="1" key="1">
    <citation type="submission" date="2022-05" db="EMBL/GenBank/DDBJ databases">
        <title>Comparative Genomics of Spacecraft Associated Microbes.</title>
        <authorList>
            <person name="Tran M.T."/>
            <person name="Wright A."/>
            <person name="Seuylemezian A."/>
            <person name="Eisen J."/>
            <person name="Coil D."/>
        </authorList>
    </citation>
    <scope>NUCLEOTIDE SEQUENCE</scope>
    <source>
        <strain evidence="1">FAIRING 10M-2.2</strain>
    </source>
</reference>